<dbReference type="Proteomes" id="UP000076580">
    <property type="component" value="Chromosome 01"/>
</dbReference>
<dbReference type="PROSITE" id="PS50850">
    <property type="entry name" value="MFS"/>
    <property type="match status" value="1"/>
</dbReference>
<evidence type="ECO:0000256" key="2">
    <source>
        <dbReference type="ARBA" id="ARBA00006727"/>
    </source>
</evidence>
<dbReference type="PANTHER" id="PTHR11360">
    <property type="entry name" value="MONOCARBOXYLATE TRANSPORTER"/>
    <property type="match status" value="1"/>
</dbReference>
<feature type="compositionally biased region" description="Acidic residues" evidence="3">
    <location>
        <begin position="19"/>
        <end position="31"/>
    </location>
</feature>
<accession>A0A151GS19</accession>
<dbReference type="PANTHER" id="PTHR11360:SF177">
    <property type="entry name" value="RIBOFLAVIN TRANSPORTER MCH5"/>
    <property type="match status" value="1"/>
</dbReference>
<dbReference type="InParanoid" id="A0A151GS19"/>
<keyword evidence="4" id="KW-0812">Transmembrane</keyword>
<sequence length="490" mass="52720">MDVYQVNSRAIHEEPPLTGDEEGPSTDDDGSDNDREPQQPQQPHGDLEKRATRASTAASVEETYPEGGAQAWLVVLGSWFAMLSSMGLMNSIGVLQAYTLQHQLRRHSEGTVGWIFSIYTFLAFFCGVYIGPVFDKYGPRWLVVAGCTSTVVGVVSLSFCTGSSFAAPRTSRPPPFAPLLTVPDPSAELWQFILSFGVLCGFGTSLLFTPCIAAVGHWFRRRRGFATGMASTAGGIGGIIFPLMLPALFDRIGFAWATRVLALVCLVCGLVGILLVRSRLPPARNATAHPDFRIFKQVPFTLTTLGIFLLEFSLFIPLGYISTYAVRNGFTETFAFHLLPIMNAGSVVGRALPGYYADVVGPFNVCVFSVLLSLVACLCVWLPLGHTTAGIVIFSILFGFGSGTSIAIAPVCIGRMCKTQNYGRYYATTYTVVSFACLIGIPIGGSIVEANDGSYTQLIIVTGVVYVGSAACMIAAKVWHLGWGNLLAAY</sequence>
<feature type="transmembrane region" description="Helical" evidence="4">
    <location>
        <begin position="334"/>
        <end position="353"/>
    </location>
</feature>
<feature type="transmembrane region" description="Helical" evidence="4">
    <location>
        <begin position="298"/>
        <end position="322"/>
    </location>
</feature>
<protein>
    <submittedName>
        <fullName evidence="6">MFS monocarboxylate transporter</fullName>
    </submittedName>
</protein>
<organism evidence="6 7">
    <name type="scientific">Drechmeria coniospora</name>
    <name type="common">Nematophagous fungus</name>
    <name type="synonym">Meria coniospora</name>
    <dbReference type="NCBI Taxonomy" id="98403"/>
    <lineage>
        <taxon>Eukaryota</taxon>
        <taxon>Fungi</taxon>
        <taxon>Dikarya</taxon>
        <taxon>Ascomycota</taxon>
        <taxon>Pezizomycotina</taxon>
        <taxon>Sordariomycetes</taxon>
        <taxon>Hypocreomycetidae</taxon>
        <taxon>Hypocreales</taxon>
        <taxon>Ophiocordycipitaceae</taxon>
        <taxon>Drechmeria</taxon>
    </lineage>
</organism>
<feature type="transmembrane region" description="Helical" evidence="4">
    <location>
        <begin position="189"/>
        <end position="213"/>
    </location>
</feature>
<comment type="caution">
    <text evidence="6">The sequence shown here is derived from an EMBL/GenBank/DDBJ whole genome shotgun (WGS) entry which is preliminary data.</text>
</comment>
<dbReference type="CDD" id="cd17352">
    <property type="entry name" value="MFS_MCT_SLC16"/>
    <property type="match status" value="1"/>
</dbReference>
<evidence type="ECO:0000256" key="3">
    <source>
        <dbReference type="SAM" id="MobiDB-lite"/>
    </source>
</evidence>
<dbReference type="InterPro" id="IPR011701">
    <property type="entry name" value="MFS"/>
</dbReference>
<dbReference type="GO" id="GO:0016020">
    <property type="term" value="C:membrane"/>
    <property type="evidence" value="ECO:0007669"/>
    <property type="project" value="UniProtKB-SubCell"/>
</dbReference>
<feature type="transmembrane region" description="Helical" evidence="4">
    <location>
        <begin position="225"/>
        <end position="248"/>
    </location>
</feature>
<keyword evidence="7" id="KW-1185">Reference proteome</keyword>
<evidence type="ECO:0000259" key="5">
    <source>
        <dbReference type="PROSITE" id="PS50850"/>
    </source>
</evidence>
<dbReference type="GO" id="GO:0022857">
    <property type="term" value="F:transmembrane transporter activity"/>
    <property type="evidence" value="ECO:0007669"/>
    <property type="project" value="InterPro"/>
</dbReference>
<keyword evidence="4" id="KW-1133">Transmembrane helix</keyword>
<keyword evidence="4" id="KW-0472">Membrane</keyword>
<proteinExistence type="inferred from homology"/>
<feature type="transmembrane region" description="Helical" evidence="4">
    <location>
        <begin position="425"/>
        <end position="448"/>
    </location>
</feature>
<gene>
    <name evidence="6" type="ORF">DCS_01014</name>
</gene>
<dbReference type="Gene3D" id="1.20.1250.20">
    <property type="entry name" value="MFS general substrate transporter like domains"/>
    <property type="match status" value="1"/>
</dbReference>
<dbReference type="InterPro" id="IPR050327">
    <property type="entry name" value="Proton-linked_MCT"/>
</dbReference>
<dbReference type="GeneID" id="63713657"/>
<comment type="similarity">
    <text evidence="2">Belongs to the major facilitator superfamily. Monocarboxylate porter (TC 2.A.1.13) family.</text>
</comment>
<reference evidence="6 7" key="1">
    <citation type="journal article" date="2016" name="Sci. Rep.">
        <title>Insights into Adaptations to a Near-Obligate Nematode Endoparasitic Lifestyle from the Finished Genome of Drechmeria coniospora.</title>
        <authorList>
            <person name="Zhang L."/>
            <person name="Zhou Z."/>
            <person name="Guo Q."/>
            <person name="Fokkens L."/>
            <person name="Miskei M."/>
            <person name="Pocsi I."/>
            <person name="Zhang W."/>
            <person name="Chen M."/>
            <person name="Wang L."/>
            <person name="Sun Y."/>
            <person name="Donzelli B.G."/>
            <person name="Gibson D.M."/>
            <person name="Nelson D.R."/>
            <person name="Luo J.G."/>
            <person name="Rep M."/>
            <person name="Liu H."/>
            <person name="Yang S."/>
            <person name="Wang J."/>
            <person name="Krasnoff S.B."/>
            <person name="Xu Y."/>
            <person name="Molnar I."/>
            <person name="Lin M."/>
        </authorList>
    </citation>
    <scope>NUCLEOTIDE SEQUENCE [LARGE SCALE GENOMIC DNA]</scope>
    <source>
        <strain evidence="6 7">ARSEF 6962</strain>
    </source>
</reference>
<dbReference type="SUPFAM" id="SSF103473">
    <property type="entry name" value="MFS general substrate transporter"/>
    <property type="match status" value="1"/>
</dbReference>
<dbReference type="EMBL" id="LAYC01000001">
    <property type="protein sequence ID" value="KYK59880.1"/>
    <property type="molecule type" value="Genomic_DNA"/>
</dbReference>
<dbReference type="Pfam" id="PF07690">
    <property type="entry name" value="MFS_1"/>
    <property type="match status" value="1"/>
</dbReference>
<feature type="transmembrane region" description="Helical" evidence="4">
    <location>
        <begin position="365"/>
        <end position="384"/>
    </location>
</feature>
<feature type="transmembrane region" description="Helical" evidence="4">
    <location>
        <begin position="71"/>
        <end position="92"/>
    </location>
</feature>
<feature type="transmembrane region" description="Helical" evidence="4">
    <location>
        <begin position="390"/>
        <end position="413"/>
    </location>
</feature>
<dbReference type="RefSeq" id="XP_040659232.1">
    <property type="nucleotide sequence ID" value="XM_040798349.1"/>
</dbReference>
<dbReference type="FunCoup" id="A0A151GS19">
    <property type="interactions" value="146"/>
</dbReference>
<comment type="subcellular location">
    <subcellularLocation>
        <location evidence="1">Membrane</location>
        <topology evidence="1">Multi-pass membrane protein</topology>
    </subcellularLocation>
</comment>
<name>A0A151GS19_DRECN</name>
<dbReference type="AlphaFoldDB" id="A0A151GS19"/>
<feature type="transmembrane region" description="Helical" evidence="4">
    <location>
        <begin position="454"/>
        <end position="476"/>
    </location>
</feature>
<feature type="domain" description="Major facilitator superfamily (MFS) profile" evidence="5">
    <location>
        <begin position="299"/>
        <end position="490"/>
    </location>
</feature>
<feature type="region of interest" description="Disordered" evidence="3">
    <location>
        <begin position="1"/>
        <end position="62"/>
    </location>
</feature>
<dbReference type="InterPro" id="IPR020846">
    <property type="entry name" value="MFS_dom"/>
</dbReference>
<dbReference type="InterPro" id="IPR036259">
    <property type="entry name" value="MFS_trans_sf"/>
</dbReference>
<evidence type="ECO:0000313" key="6">
    <source>
        <dbReference type="EMBL" id="KYK59880.1"/>
    </source>
</evidence>
<evidence type="ECO:0000256" key="1">
    <source>
        <dbReference type="ARBA" id="ARBA00004141"/>
    </source>
</evidence>
<feature type="transmembrane region" description="Helical" evidence="4">
    <location>
        <begin position="112"/>
        <end position="134"/>
    </location>
</feature>
<evidence type="ECO:0000256" key="4">
    <source>
        <dbReference type="SAM" id="Phobius"/>
    </source>
</evidence>
<feature type="transmembrane region" description="Helical" evidence="4">
    <location>
        <begin position="141"/>
        <end position="166"/>
    </location>
</feature>
<feature type="transmembrane region" description="Helical" evidence="4">
    <location>
        <begin position="254"/>
        <end position="277"/>
    </location>
</feature>
<evidence type="ECO:0000313" key="7">
    <source>
        <dbReference type="Proteomes" id="UP000076580"/>
    </source>
</evidence>